<comment type="subcellular location">
    <subcellularLocation>
        <location evidence="1">Membrane</location>
        <topology evidence="1">Multi-pass membrane protein</topology>
    </subcellularLocation>
</comment>
<dbReference type="InterPro" id="IPR008250">
    <property type="entry name" value="ATPase_P-typ_transduc_dom_A_sf"/>
</dbReference>
<dbReference type="SFLD" id="SFLDF00027">
    <property type="entry name" value="p-type_atpase"/>
    <property type="match status" value="1"/>
</dbReference>
<gene>
    <name evidence="8" type="ORF">GYN21_02030</name>
</gene>
<dbReference type="PANTHER" id="PTHR42861">
    <property type="entry name" value="CALCIUM-TRANSPORTING ATPASE"/>
    <property type="match status" value="1"/>
</dbReference>
<dbReference type="Proteomes" id="UP001522450">
    <property type="component" value="Unassembled WGS sequence"/>
</dbReference>
<dbReference type="SFLD" id="SFLDS00003">
    <property type="entry name" value="Haloacid_Dehalogenase"/>
    <property type="match status" value="1"/>
</dbReference>
<sequence>MTFILKEIEMNQRSSYGLTSDEVKIRQQQQQTNKVKKTTSRSYYQIFFFNIFTFFNLINCILFYLVSLTKSYYNGLFVLVVFSNVIINLFQEIRSKRTLDKLALLKVSKAKVYRDQVLVTIPIDQIVLDDFLLLENGDQVPSDARVIEGSLEINESLLTGEVDSIYKLPESELYSGSFVTSGQAVCQVTHVGEDNYIQKITKEAKAIKKQTYMIKDSLGKIIKWISIILVPLCSLLFVKQFFFSGVAFNKAILYTVAAAVGMFPEGLYLLTSVALTISAVYLAHKRVLVQELNCIDALARVDILCLDKTGTITEGKMVVEQTISLAPSVDVATIMGSMLAALPDKNPTAMALRLAFPENQSLIPSEVTPFSSDRKYSCVTFADKGMYFLGATSFLLSENEAETLKLDKKYAHAGYRVLTLGHSNENTDHKTVKTITPIAMFLISDTVRENVIETLQFFKGQGVTCKIISGDDPATVSQIAKKVQLPGAEKYIDVSKLNETELKDAVINYQIFGRVTPQRKKEMVVALKSLGHTVAMTGDGVNDVLALKEANCSIAMASGVDAARQTSDIVLLDNQFNAIPDIMNEGRRVINNMTRAGALVLVQVIYSILLTTGTLIAGFSYPFEPIQLTIINACFVGIPSFLLNFELDFKRVKGEFLPTIFKKAFPPGLTIAIGTLLIINIGHFFGSSTKALSIMAILFTAWNYLLVQRNIYPPNTKYRLFIFLTTQTLYFIALIIGQDFLNLGNVTYINLILLVALLGYSIFFQKIFASLLAKLYKRFKMKLALRQDTN</sequence>
<dbReference type="InterPro" id="IPR044492">
    <property type="entry name" value="P_typ_ATPase_HD_dom"/>
</dbReference>
<proteinExistence type="predicted"/>
<dbReference type="Gene3D" id="3.40.50.1000">
    <property type="entry name" value="HAD superfamily/HAD-like"/>
    <property type="match status" value="1"/>
</dbReference>
<feature type="transmembrane region" description="Helical" evidence="6">
    <location>
        <begin position="664"/>
        <end position="685"/>
    </location>
</feature>
<reference evidence="8 9" key="1">
    <citation type="journal article" date="2022" name="Microbiol. Res.">
        <title>Comparative genome analysis, predicted lifestyle and antimicrobial strategies of Lactococcus carnosus and Lactococcus paracarnosus isolated from meat.</title>
        <authorList>
            <person name="Werum V."/>
            <person name="Ehrmann M."/>
            <person name="Vogel R."/>
            <person name="Hilgarth M."/>
        </authorList>
    </citation>
    <scope>NUCLEOTIDE SEQUENCE [LARGE SCALE GENOMIC DNA]</scope>
    <source>
        <strain evidence="8 9">TMW22177</strain>
    </source>
</reference>
<feature type="transmembrane region" description="Helical" evidence="6">
    <location>
        <begin position="72"/>
        <end position="90"/>
    </location>
</feature>
<dbReference type="Gene3D" id="3.40.1110.10">
    <property type="entry name" value="Calcium-transporting ATPase, cytoplasmic domain N"/>
    <property type="match status" value="1"/>
</dbReference>
<protein>
    <submittedName>
        <fullName evidence="8">HAD-IC family P-type ATPase</fullName>
    </submittedName>
</protein>
<name>A0ABT0AQT8_9LACT</name>
<evidence type="ECO:0000256" key="3">
    <source>
        <dbReference type="ARBA" id="ARBA00022967"/>
    </source>
</evidence>
<keyword evidence="5 6" id="KW-0472">Membrane</keyword>
<evidence type="ECO:0000256" key="4">
    <source>
        <dbReference type="ARBA" id="ARBA00022989"/>
    </source>
</evidence>
<keyword evidence="2 6" id="KW-0812">Transmembrane</keyword>
<accession>A0ABT0AQT8</accession>
<dbReference type="PRINTS" id="PR00120">
    <property type="entry name" value="HATPASE"/>
</dbReference>
<organism evidence="8 9">
    <name type="scientific">Pseudolactococcus carnosus</name>
    <dbReference type="NCBI Taxonomy" id="2749961"/>
    <lineage>
        <taxon>Bacteria</taxon>
        <taxon>Bacillati</taxon>
        <taxon>Bacillota</taxon>
        <taxon>Bacilli</taxon>
        <taxon>Lactobacillales</taxon>
        <taxon>Streptococcaceae</taxon>
        <taxon>Pseudolactococcus</taxon>
    </lineage>
</organism>
<dbReference type="NCBIfam" id="TIGR01494">
    <property type="entry name" value="ATPase_P-type"/>
    <property type="match status" value="2"/>
</dbReference>
<evidence type="ECO:0000259" key="7">
    <source>
        <dbReference type="Pfam" id="PF00122"/>
    </source>
</evidence>
<comment type="caution">
    <text evidence="8">The sequence shown here is derived from an EMBL/GenBank/DDBJ whole genome shotgun (WGS) entry which is preliminary data.</text>
</comment>
<feature type="transmembrane region" description="Helical" evidence="6">
    <location>
        <begin position="46"/>
        <end position="66"/>
    </location>
</feature>
<dbReference type="InterPro" id="IPR023298">
    <property type="entry name" value="ATPase_P-typ_TM_dom_sf"/>
</dbReference>
<feature type="transmembrane region" description="Helical" evidence="6">
    <location>
        <begin position="625"/>
        <end position="643"/>
    </location>
</feature>
<feature type="transmembrane region" description="Helical" evidence="6">
    <location>
        <begin position="262"/>
        <end position="283"/>
    </location>
</feature>
<keyword evidence="9" id="KW-1185">Reference proteome</keyword>
<dbReference type="SUPFAM" id="SSF56784">
    <property type="entry name" value="HAD-like"/>
    <property type="match status" value="1"/>
</dbReference>
<dbReference type="SFLD" id="SFLDG00002">
    <property type="entry name" value="C1.7:_P-type_atpase_like"/>
    <property type="match status" value="1"/>
</dbReference>
<evidence type="ECO:0000256" key="6">
    <source>
        <dbReference type="SAM" id="Phobius"/>
    </source>
</evidence>
<dbReference type="RefSeq" id="WP_079506175.1">
    <property type="nucleotide sequence ID" value="NZ_JAAECS010000001.1"/>
</dbReference>
<keyword evidence="3" id="KW-1278">Translocase</keyword>
<feature type="transmembrane region" description="Helical" evidence="6">
    <location>
        <begin position="596"/>
        <end position="619"/>
    </location>
</feature>
<keyword evidence="4 6" id="KW-1133">Transmembrane helix</keyword>
<dbReference type="InterPro" id="IPR036412">
    <property type="entry name" value="HAD-like_sf"/>
</dbReference>
<dbReference type="InterPro" id="IPR023214">
    <property type="entry name" value="HAD_sf"/>
</dbReference>
<feature type="transmembrane region" description="Helical" evidence="6">
    <location>
        <begin position="748"/>
        <end position="773"/>
    </location>
</feature>
<evidence type="ECO:0000313" key="9">
    <source>
        <dbReference type="Proteomes" id="UP001522450"/>
    </source>
</evidence>
<dbReference type="PROSITE" id="PS00154">
    <property type="entry name" value="ATPASE_E1_E2"/>
    <property type="match status" value="1"/>
</dbReference>
<dbReference type="InterPro" id="IPR018303">
    <property type="entry name" value="ATPase_P-typ_P_site"/>
</dbReference>
<evidence type="ECO:0000256" key="1">
    <source>
        <dbReference type="ARBA" id="ARBA00004141"/>
    </source>
</evidence>
<dbReference type="PRINTS" id="PR00119">
    <property type="entry name" value="CATATPASE"/>
</dbReference>
<feature type="transmembrane region" description="Helical" evidence="6">
    <location>
        <begin position="691"/>
        <end position="707"/>
    </location>
</feature>
<feature type="transmembrane region" description="Helical" evidence="6">
    <location>
        <begin position="719"/>
        <end position="736"/>
    </location>
</feature>
<dbReference type="Pfam" id="PF00702">
    <property type="entry name" value="Hydrolase"/>
    <property type="match status" value="1"/>
</dbReference>
<dbReference type="InterPro" id="IPR059000">
    <property type="entry name" value="ATPase_P-type_domA"/>
</dbReference>
<dbReference type="Gene3D" id="1.20.1110.10">
    <property type="entry name" value="Calcium-transporting ATPase, transmembrane domain"/>
    <property type="match status" value="1"/>
</dbReference>
<dbReference type="Gene3D" id="2.70.150.10">
    <property type="entry name" value="Calcium-transporting ATPase, cytoplasmic transduction domain A"/>
    <property type="match status" value="1"/>
</dbReference>
<dbReference type="EMBL" id="JAAECS010000001">
    <property type="protein sequence ID" value="MCJ1988987.1"/>
    <property type="molecule type" value="Genomic_DNA"/>
</dbReference>
<dbReference type="SUPFAM" id="SSF81653">
    <property type="entry name" value="Calcium ATPase, transduction domain A"/>
    <property type="match status" value="1"/>
</dbReference>
<dbReference type="InterPro" id="IPR001757">
    <property type="entry name" value="P_typ_ATPase"/>
</dbReference>
<feature type="transmembrane region" description="Helical" evidence="6">
    <location>
        <begin position="221"/>
        <end position="242"/>
    </location>
</feature>
<dbReference type="InterPro" id="IPR023299">
    <property type="entry name" value="ATPase_P-typ_cyto_dom_N"/>
</dbReference>
<evidence type="ECO:0000256" key="2">
    <source>
        <dbReference type="ARBA" id="ARBA00022692"/>
    </source>
</evidence>
<dbReference type="Pfam" id="PF00122">
    <property type="entry name" value="E1-E2_ATPase"/>
    <property type="match status" value="1"/>
</dbReference>
<evidence type="ECO:0000256" key="5">
    <source>
        <dbReference type="ARBA" id="ARBA00023136"/>
    </source>
</evidence>
<evidence type="ECO:0000313" key="8">
    <source>
        <dbReference type="EMBL" id="MCJ1988987.1"/>
    </source>
</evidence>
<dbReference type="SUPFAM" id="SSF81665">
    <property type="entry name" value="Calcium ATPase, transmembrane domain M"/>
    <property type="match status" value="1"/>
</dbReference>
<feature type="domain" description="P-type ATPase A" evidence="7">
    <location>
        <begin position="107"/>
        <end position="204"/>
    </location>
</feature>